<organism evidence="7 8">
    <name type="scientific">Wickerhamomyces anomalus (strain ATCC 58044 / CBS 1984 / NCYC 433 / NRRL Y-366-8)</name>
    <name type="common">Yeast</name>
    <name type="synonym">Hansenula anomala</name>
    <dbReference type="NCBI Taxonomy" id="683960"/>
    <lineage>
        <taxon>Eukaryota</taxon>
        <taxon>Fungi</taxon>
        <taxon>Dikarya</taxon>
        <taxon>Ascomycota</taxon>
        <taxon>Saccharomycotina</taxon>
        <taxon>Saccharomycetes</taxon>
        <taxon>Phaffomycetales</taxon>
        <taxon>Wickerhamomycetaceae</taxon>
        <taxon>Wickerhamomyces</taxon>
    </lineage>
</organism>
<dbReference type="InterPro" id="IPR016024">
    <property type="entry name" value="ARM-type_fold"/>
</dbReference>
<evidence type="ECO:0000256" key="4">
    <source>
        <dbReference type="ARBA" id="ARBA00022737"/>
    </source>
</evidence>
<keyword evidence="4" id="KW-0677">Repeat</keyword>
<evidence type="ECO:0000256" key="5">
    <source>
        <dbReference type="ARBA" id="ARBA00023242"/>
    </source>
</evidence>
<feature type="compositionally biased region" description="Acidic residues" evidence="6">
    <location>
        <begin position="775"/>
        <end position="798"/>
    </location>
</feature>
<dbReference type="AlphaFoldDB" id="A0A1E3P918"/>
<dbReference type="GO" id="GO:0005634">
    <property type="term" value="C:nucleus"/>
    <property type="evidence" value="ECO:0007669"/>
    <property type="project" value="UniProtKB-SubCell"/>
</dbReference>
<dbReference type="PANTHER" id="PTHR15651">
    <property type="entry name" value="ARMADILLO REPEAT-CONTAINING PROTEIN 8"/>
    <property type="match status" value="1"/>
</dbReference>
<gene>
    <name evidence="7" type="ORF">WICANDRAFT_102727</name>
</gene>
<evidence type="ECO:0000256" key="6">
    <source>
        <dbReference type="SAM" id="MobiDB-lite"/>
    </source>
</evidence>
<dbReference type="RefSeq" id="XP_019041075.1">
    <property type="nucleotide sequence ID" value="XM_019180364.1"/>
</dbReference>
<proteinExistence type="predicted"/>
<dbReference type="OrthoDB" id="5559898at2759"/>
<evidence type="ECO:0000313" key="8">
    <source>
        <dbReference type="Proteomes" id="UP000094112"/>
    </source>
</evidence>
<dbReference type="Proteomes" id="UP000094112">
    <property type="component" value="Unassembled WGS sequence"/>
</dbReference>
<name>A0A1E3P918_WICAA</name>
<dbReference type="STRING" id="683960.A0A1E3P918"/>
<dbReference type="InterPro" id="IPR038739">
    <property type="entry name" value="ARMC8/Vid28"/>
</dbReference>
<dbReference type="SUPFAM" id="SSF48371">
    <property type="entry name" value="ARM repeat"/>
    <property type="match status" value="2"/>
</dbReference>
<dbReference type="Gene3D" id="1.25.10.10">
    <property type="entry name" value="Leucine-rich Repeat Variant"/>
    <property type="match status" value="1"/>
</dbReference>
<sequence>MSVNPLLLNDFQDKPHAEQESILQEIRLSIIGDEDEKLILLNSSSSTELFKLLDRYVVGDETNSQILEHLLIIISSLSYLPIALPKLINEYHVLSKLMVISNLFSDNHGILSIIFKLLSNILSLKHDLNLELNTSEGYSFKNLLFNKLESDATDNYKIVHDNSLLLNIFTLIPHLNPLELKNLINPSLRILEIVLNKPTNYLLSKYSNKRFYSGCFDSLIVPNSPPLFLFSNLTGPLLYSLSHLLYYDQESLMKTFTDSADHTNDIEELNKKNKIDKTFNKNLYFTISSLLKSSDFELKLSAISILINFSLNSTLTEGEKNKNVRKFLPYLIQLIDLDESNNLIVFKSELKLSRRFNPFYILSKLCLNFEFVNDYLLNCNIIKNFCEIITKFNNSDFDSLSLLKLDNLSDLFLILSSITSNSEPNRQLITKHDLAPAIHKILEFHYMNLVKYLKDEGDEITIDDSLENGASQNIEELVIASNHLTVSTCYLLRSLSRSVSILRTYLHESNIVENLLNILKVSEDSLLKLKNKNFVIIRAEILLKTVILSIISNLILDFSPLRNELLNKNLVDIVADLLLTTTHNSIRANCLWVFRHTIYNETVMNRDKTIERVGIDNLIQFCNDDDLMIQEQAFNVFRNLLCQSKIHVNKFLNHFLDENKAENYFFRFLYDKLSNISVKDSKNVGVLESMLFILVHIAASTEVKRELIAKHEFLLEKVKDVLTTTESDEVRLPCVWLAVNLTWIENIQDQEIYRGAADSFLPTGGPQSRSNNFFEDQDVMDEDDDEDEEEDEDDDEGFGETRRVLRSHVASGNTRGGSEFQNSNANYTDNVVKRANILNRLGYTEVLSGFSDSDNIDLRERAKTAVFNLNHLINR</sequence>
<evidence type="ECO:0000256" key="2">
    <source>
        <dbReference type="ARBA" id="ARBA00004496"/>
    </source>
</evidence>
<dbReference type="EMBL" id="KV454208">
    <property type="protein sequence ID" value="ODQ61868.1"/>
    <property type="molecule type" value="Genomic_DNA"/>
</dbReference>
<dbReference type="GeneID" id="30197610"/>
<evidence type="ECO:0000256" key="3">
    <source>
        <dbReference type="ARBA" id="ARBA00022490"/>
    </source>
</evidence>
<dbReference type="GO" id="GO:0034657">
    <property type="term" value="C:GID complex"/>
    <property type="evidence" value="ECO:0007669"/>
    <property type="project" value="TreeGrafter"/>
</dbReference>
<keyword evidence="5" id="KW-0539">Nucleus</keyword>
<keyword evidence="3" id="KW-0963">Cytoplasm</keyword>
<reference evidence="7 8" key="1">
    <citation type="journal article" date="2016" name="Proc. Natl. Acad. Sci. U.S.A.">
        <title>Comparative genomics of biotechnologically important yeasts.</title>
        <authorList>
            <person name="Riley R."/>
            <person name="Haridas S."/>
            <person name="Wolfe K.H."/>
            <person name="Lopes M.R."/>
            <person name="Hittinger C.T."/>
            <person name="Goeker M."/>
            <person name="Salamov A.A."/>
            <person name="Wisecaver J.H."/>
            <person name="Long T.M."/>
            <person name="Calvey C.H."/>
            <person name="Aerts A.L."/>
            <person name="Barry K.W."/>
            <person name="Choi C."/>
            <person name="Clum A."/>
            <person name="Coughlan A.Y."/>
            <person name="Deshpande S."/>
            <person name="Douglass A.P."/>
            <person name="Hanson S.J."/>
            <person name="Klenk H.-P."/>
            <person name="LaButti K.M."/>
            <person name="Lapidus A."/>
            <person name="Lindquist E.A."/>
            <person name="Lipzen A.M."/>
            <person name="Meier-Kolthoff J.P."/>
            <person name="Ohm R.A."/>
            <person name="Otillar R.P."/>
            <person name="Pangilinan J.L."/>
            <person name="Peng Y."/>
            <person name="Rokas A."/>
            <person name="Rosa C.A."/>
            <person name="Scheuner C."/>
            <person name="Sibirny A.A."/>
            <person name="Slot J.C."/>
            <person name="Stielow J.B."/>
            <person name="Sun H."/>
            <person name="Kurtzman C.P."/>
            <person name="Blackwell M."/>
            <person name="Grigoriev I.V."/>
            <person name="Jeffries T.W."/>
        </authorList>
    </citation>
    <scope>NUCLEOTIDE SEQUENCE [LARGE SCALE GENOMIC DNA]</scope>
    <source>
        <strain evidence="8">ATCC 58044 / CBS 1984 / NCYC 433 / NRRL Y-366-8</strain>
    </source>
</reference>
<feature type="compositionally biased region" description="Polar residues" evidence="6">
    <location>
        <begin position="765"/>
        <end position="774"/>
    </location>
</feature>
<accession>A0A1E3P918</accession>
<dbReference type="GO" id="GO:0043161">
    <property type="term" value="P:proteasome-mediated ubiquitin-dependent protein catabolic process"/>
    <property type="evidence" value="ECO:0007669"/>
    <property type="project" value="TreeGrafter"/>
</dbReference>
<keyword evidence="8" id="KW-1185">Reference proteome</keyword>
<dbReference type="GO" id="GO:0005737">
    <property type="term" value="C:cytoplasm"/>
    <property type="evidence" value="ECO:0007669"/>
    <property type="project" value="UniProtKB-SubCell"/>
</dbReference>
<protein>
    <recommendedName>
        <fullName evidence="9">Armadillo repeat-containing protein 8</fullName>
    </recommendedName>
</protein>
<evidence type="ECO:0000313" key="7">
    <source>
        <dbReference type="EMBL" id="ODQ61868.1"/>
    </source>
</evidence>
<dbReference type="InterPro" id="IPR011989">
    <property type="entry name" value="ARM-like"/>
</dbReference>
<comment type="subcellular location">
    <subcellularLocation>
        <location evidence="2">Cytoplasm</location>
    </subcellularLocation>
    <subcellularLocation>
        <location evidence="1">Nucleus</location>
    </subcellularLocation>
</comment>
<evidence type="ECO:0000256" key="1">
    <source>
        <dbReference type="ARBA" id="ARBA00004123"/>
    </source>
</evidence>
<evidence type="ECO:0008006" key="9">
    <source>
        <dbReference type="Google" id="ProtNLM"/>
    </source>
</evidence>
<feature type="region of interest" description="Disordered" evidence="6">
    <location>
        <begin position="764"/>
        <end position="801"/>
    </location>
</feature>
<dbReference type="PANTHER" id="PTHR15651:SF7">
    <property type="entry name" value="ARMADILLO REPEAT-CONTAINING PROTEIN 8"/>
    <property type="match status" value="1"/>
</dbReference>